<sequence length="47" mass="5279">MSHELQLWKTLLPVRAAKRDQARVCGYFNVSNKSAFTIASANFGYTS</sequence>
<protein>
    <submittedName>
        <fullName evidence="1">Uncharacterized protein</fullName>
    </submittedName>
</protein>
<keyword evidence="2" id="KW-1185">Reference proteome</keyword>
<organism evidence="1 2">
    <name type="scientific">Rhodopirellula europaea 6C</name>
    <dbReference type="NCBI Taxonomy" id="1263867"/>
    <lineage>
        <taxon>Bacteria</taxon>
        <taxon>Pseudomonadati</taxon>
        <taxon>Planctomycetota</taxon>
        <taxon>Planctomycetia</taxon>
        <taxon>Pirellulales</taxon>
        <taxon>Pirellulaceae</taxon>
        <taxon>Rhodopirellula</taxon>
    </lineage>
</organism>
<name>M2A4R9_9BACT</name>
<evidence type="ECO:0000313" key="1">
    <source>
        <dbReference type="EMBL" id="EMB14801.1"/>
    </source>
</evidence>
<comment type="caution">
    <text evidence="1">The sequence shown here is derived from an EMBL/GenBank/DDBJ whole genome shotgun (WGS) entry which is preliminary data.</text>
</comment>
<dbReference type="Proteomes" id="UP000011529">
    <property type="component" value="Unassembled WGS sequence"/>
</dbReference>
<dbReference type="PATRIC" id="fig|1263867.3.peg.4942"/>
<evidence type="ECO:0000313" key="2">
    <source>
        <dbReference type="Proteomes" id="UP000011529"/>
    </source>
</evidence>
<gene>
    <name evidence="1" type="ORF">RE6C_04608</name>
</gene>
<dbReference type="AlphaFoldDB" id="M2A4R9"/>
<dbReference type="EMBL" id="ANMO01000211">
    <property type="protein sequence ID" value="EMB14801.1"/>
    <property type="molecule type" value="Genomic_DNA"/>
</dbReference>
<proteinExistence type="predicted"/>
<reference evidence="1" key="1">
    <citation type="submission" date="2012-11" db="EMBL/GenBank/DDBJ databases">
        <title>Permanent draft genomes of Rhodopirellula europaea strain SH398 and 6C.</title>
        <authorList>
            <person name="Richter M."/>
            <person name="Richter-Heitmann T."/>
            <person name="Frank C."/>
            <person name="Harder J."/>
            <person name="Glockner F.O."/>
        </authorList>
    </citation>
    <scope>NUCLEOTIDE SEQUENCE</scope>
    <source>
        <strain evidence="1">6C</strain>
    </source>
</reference>
<reference evidence="1" key="2">
    <citation type="journal article" date="2013" name="Mar. Genomics">
        <title>Expression of sulfatases in Rhodopirellula baltica and the diversity of sulfatases in the genus Rhodopirellula.</title>
        <authorList>
            <person name="Wegner C.E."/>
            <person name="Richter-Heitmann T."/>
            <person name="Klindworth A."/>
            <person name="Klockow C."/>
            <person name="Richter M."/>
            <person name="Achstetter T."/>
            <person name="Glockner F.O."/>
            <person name="Harder J."/>
        </authorList>
    </citation>
    <scope>NUCLEOTIDE SEQUENCE [LARGE SCALE GENOMIC DNA]</scope>
    <source>
        <strain evidence="1">6C</strain>
    </source>
</reference>
<accession>M2A4R9</accession>